<dbReference type="VEuPathDB" id="VectorBase:LOC119164692"/>
<reference evidence="1" key="2">
    <citation type="submission" date="2021-09" db="EMBL/GenBank/DDBJ databases">
        <authorList>
            <person name="Jia N."/>
            <person name="Wang J."/>
            <person name="Shi W."/>
            <person name="Du L."/>
            <person name="Sun Y."/>
            <person name="Zhan W."/>
            <person name="Jiang J."/>
            <person name="Wang Q."/>
            <person name="Zhang B."/>
            <person name="Ji P."/>
            <person name="Sakyi L.B."/>
            <person name="Cui X."/>
            <person name="Yuan T."/>
            <person name="Jiang B."/>
            <person name="Yang W."/>
            <person name="Lam T.T.-Y."/>
            <person name="Chang Q."/>
            <person name="Ding S."/>
            <person name="Wang X."/>
            <person name="Zhu J."/>
            <person name="Ruan X."/>
            <person name="Zhao L."/>
            <person name="Wei J."/>
            <person name="Que T."/>
            <person name="Du C."/>
            <person name="Cheng J."/>
            <person name="Dai P."/>
            <person name="Han X."/>
            <person name="Huang E."/>
            <person name="Gao Y."/>
            <person name="Liu J."/>
            <person name="Shao H."/>
            <person name="Ye R."/>
            <person name="Li L."/>
            <person name="Wei W."/>
            <person name="Wang X."/>
            <person name="Wang C."/>
            <person name="Huo Q."/>
            <person name="Li W."/>
            <person name="Guo W."/>
            <person name="Chen H."/>
            <person name="Chen S."/>
            <person name="Zhou L."/>
            <person name="Zhou L."/>
            <person name="Ni X."/>
            <person name="Tian J."/>
            <person name="Zhou Y."/>
            <person name="Sheng Y."/>
            <person name="Liu T."/>
            <person name="Pan Y."/>
            <person name="Xia L."/>
            <person name="Li J."/>
            <person name="Zhao F."/>
            <person name="Cao W."/>
        </authorList>
    </citation>
    <scope>NUCLEOTIDE SEQUENCE</scope>
    <source>
        <strain evidence="1">Rmic-2018</strain>
        <tissue evidence="1">Larvae</tissue>
    </source>
</reference>
<organism evidence="1 2">
    <name type="scientific">Rhipicephalus microplus</name>
    <name type="common">Cattle tick</name>
    <name type="synonym">Boophilus microplus</name>
    <dbReference type="NCBI Taxonomy" id="6941"/>
    <lineage>
        <taxon>Eukaryota</taxon>
        <taxon>Metazoa</taxon>
        <taxon>Ecdysozoa</taxon>
        <taxon>Arthropoda</taxon>
        <taxon>Chelicerata</taxon>
        <taxon>Arachnida</taxon>
        <taxon>Acari</taxon>
        <taxon>Parasitiformes</taxon>
        <taxon>Ixodida</taxon>
        <taxon>Ixodoidea</taxon>
        <taxon>Ixodidae</taxon>
        <taxon>Rhipicephalinae</taxon>
        <taxon>Rhipicephalus</taxon>
        <taxon>Boophilus</taxon>
    </lineage>
</organism>
<gene>
    <name evidence="1" type="ORF">HPB51_024921</name>
</gene>
<accession>A0A9J6F9I9</accession>
<reference evidence="1" key="1">
    <citation type="journal article" date="2020" name="Cell">
        <title>Large-Scale Comparative Analyses of Tick Genomes Elucidate Their Genetic Diversity and Vector Capacities.</title>
        <authorList>
            <consortium name="Tick Genome and Microbiome Consortium (TIGMIC)"/>
            <person name="Jia N."/>
            <person name="Wang J."/>
            <person name="Shi W."/>
            <person name="Du L."/>
            <person name="Sun Y."/>
            <person name="Zhan W."/>
            <person name="Jiang J.F."/>
            <person name="Wang Q."/>
            <person name="Zhang B."/>
            <person name="Ji P."/>
            <person name="Bell-Sakyi L."/>
            <person name="Cui X.M."/>
            <person name="Yuan T.T."/>
            <person name="Jiang B.G."/>
            <person name="Yang W.F."/>
            <person name="Lam T.T."/>
            <person name="Chang Q.C."/>
            <person name="Ding S.J."/>
            <person name="Wang X.J."/>
            <person name="Zhu J.G."/>
            <person name="Ruan X.D."/>
            <person name="Zhao L."/>
            <person name="Wei J.T."/>
            <person name="Ye R.Z."/>
            <person name="Que T.C."/>
            <person name="Du C.H."/>
            <person name="Zhou Y.H."/>
            <person name="Cheng J.X."/>
            <person name="Dai P.F."/>
            <person name="Guo W.B."/>
            <person name="Han X.H."/>
            <person name="Huang E.J."/>
            <person name="Li L.F."/>
            <person name="Wei W."/>
            <person name="Gao Y.C."/>
            <person name="Liu J.Z."/>
            <person name="Shao H.Z."/>
            <person name="Wang X."/>
            <person name="Wang C.C."/>
            <person name="Yang T.C."/>
            <person name="Huo Q.B."/>
            <person name="Li W."/>
            <person name="Chen H.Y."/>
            <person name="Chen S.E."/>
            <person name="Zhou L.G."/>
            <person name="Ni X.B."/>
            <person name="Tian J.H."/>
            <person name="Sheng Y."/>
            <person name="Liu T."/>
            <person name="Pan Y.S."/>
            <person name="Xia L.Y."/>
            <person name="Li J."/>
            <person name="Zhao F."/>
            <person name="Cao W.C."/>
        </authorList>
    </citation>
    <scope>NUCLEOTIDE SEQUENCE</scope>
    <source>
        <strain evidence="1">Rmic-2018</strain>
    </source>
</reference>
<dbReference type="EMBL" id="JABSTU010000001">
    <property type="protein sequence ID" value="KAH8042644.1"/>
    <property type="molecule type" value="Genomic_DNA"/>
</dbReference>
<sequence length="118" mass="13042">MARSYRGRPKWVPGVVVGQSGPLSFTIRVTTPRGSFPWRRHKDQLLGRTTDPDCETSDQEGSEFLMVLPSVDPGTSCAPTTSSPDVSQDIQTAGARLYPLRDRRPPERYQAGVQLGRV</sequence>
<proteinExistence type="predicted"/>
<comment type="caution">
    <text evidence="1">The sequence shown here is derived from an EMBL/GenBank/DDBJ whole genome shotgun (WGS) entry which is preliminary data.</text>
</comment>
<evidence type="ECO:0000313" key="1">
    <source>
        <dbReference type="EMBL" id="KAH8042644.1"/>
    </source>
</evidence>
<evidence type="ECO:0000313" key="2">
    <source>
        <dbReference type="Proteomes" id="UP000821866"/>
    </source>
</evidence>
<keyword evidence="2" id="KW-1185">Reference proteome</keyword>
<dbReference type="Proteomes" id="UP000821866">
    <property type="component" value="Chromosome 1"/>
</dbReference>
<protein>
    <submittedName>
        <fullName evidence="1">Uncharacterized protein</fullName>
    </submittedName>
</protein>
<dbReference type="AlphaFoldDB" id="A0A9J6F9I9"/>
<name>A0A9J6F9I9_RHIMP</name>
<dbReference type="OMA" id="DCETSDQ"/>
<dbReference type="OrthoDB" id="5975069at2759"/>